<dbReference type="Proteomes" id="UP000741013">
    <property type="component" value="Unassembled WGS sequence"/>
</dbReference>
<keyword evidence="1" id="KW-0472">Membrane</keyword>
<organism evidence="2 3">
    <name type="scientific">Amycolatopsis magusensis</name>
    <dbReference type="NCBI Taxonomy" id="882444"/>
    <lineage>
        <taxon>Bacteria</taxon>
        <taxon>Bacillati</taxon>
        <taxon>Actinomycetota</taxon>
        <taxon>Actinomycetes</taxon>
        <taxon>Pseudonocardiales</taxon>
        <taxon>Pseudonocardiaceae</taxon>
        <taxon>Amycolatopsis</taxon>
    </lineage>
</organism>
<dbReference type="RefSeq" id="WP_209665904.1">
    <property type="nucleotide sequence ID" value="NZ_JAGGMS010000001.1"/>
</dbReference>
<dbReference type="EMBL" id="JAGGMS010000001">
    <property type="protein sequence ID" value="MBP2182622.1"/>
    <property type="molecule type" value="Genomic_DNA"/>
</dbReference>
<comment type="caution">
    <text evidence="2">The sequence shown here is derived from an EMBL/GenBank/DDBJ whole genome shotgun (WGS) entry which is preliminary data.</text>
</comment>
<feature type="transmembrane region" description="Helical" evidence="1">
    <location>
        <begin position="165"/>
        <end position="187"/>
    </location>
</feature>
<keyword evidence="3" id="KW-1185">Reference proteome</keyword>
<keyword evidence="1" id="KW-1133">Transmembrane helix</keyword>
<evidence type="ECO:0000313" key="3">
    <source>
        <dbReference type="Proteomes" id="UP000741013"/>
    </source>
</evidence>
<protein>
    <submittedName>
        <fullName evidence="2">Capsular polysaccharide biosynthesis protein</fullName>
    </submittedName>
</protein>
<name>A0ABS4PT62_9PSEU</name>
<evidence type="ECO:0000313" key="2">
    <source>
        <dbReference type="EMBL" id="MBP2182622.1"/>
    </source>
</evidence>
<keyword evidence="1" id="KW-0812">Transmembrane</keyword>
<proteinExistence type="predicted"/>
<sequence>MSRLGRDTVRLLAVGVTVAVLVGAAVLLAAGLRDTTYEGRIALLAGPVTGQDPAVPTGGAQYGEVVSLTLPALAQFARSPSVLQAATAKVPGSPTPDEVAKAVSVELVPASGMARLSVHAPAEATAAGLASAVATAMIDADLLAPVGRLRLLDERPEVALVQPDWLLATGLALAAAAAAGLAAAMAYRALRPGGSAGERAVRDALAAAGLRRPVPVLHDDDPTVTERLGLLVEAAERPVRVLPLSADLAVRAKELGSECGELADHETPAGTAVVVLTPAGREQEALTAAAGVLPGDSILVAVVLA</sequence>
<accession>A0ABS4PT62</accession>
<reference evidence="2 3" key="1">
    <citation type="submission" date="2021-03" db="EMBL/GenBank/DDBJ databases">
        <title>Sequencing the genomes of 1000 actinobacteria strains.</title>
        <authorList>
            <person name="Klenk H.-P."/>
        </authorList>
    </citation>
    <scope>NUCLEOTIDE SEQUENCE [LARGE SCALE GENOMIC DNA]</scope>
    <source>
        <strain evidence="2 3">DSM 45510</strain>
    </source>
</reference>
<gene>
    <name evidence="2" type="ORF">JOM49_004148</name>
</gene>
<evidence type="ECO:0000256" key="1">
    <source>
        <dbReference type="SAM" id="Phobius"/>
    </source>
</evidence>